<feature type="compositionally biased region" description="Polar residues" evidence="1">
    <location>
        <begin position="195"/>
        <end position="204"/>
    </location>
</feature>
<feature type="compositionally biased region" description="Basic and acidic residues" evidence="1">
    <location>
        <begin position="253"/>
        <end position="282"/>
    </location>
</feature>
<dbReference type="Proteomes" id="UP000747542">
    <property type="component" value="Unassembled WGS sequence"/>
</dbReference>
<feature type="compositionally biased region" description="Basic and acidic residues" evidence="1">
    <location>
        <begin position="289"/>
        <end position="330"/>
    </location>
</feature>
<evidence type="ECO:0000313" key="3">
    <source>
        <dbReference type="Proteomes" id="UP000747542"/>
    </source>
</evidence>
<dbReference type="EMBL" id="JAHLQT010021820">
    <property type="protein sequence ID" value="KAG7167189.1"/>
    <property type="molecule type" value="Genomic_DNA"/>
</dbReference>
<accession>A0A8J5K465</accession>
<proteinExistence type="predicted"/>
<reference evidence="2" key="1">
    <citation type="journal article" date="2021" name="Sci. Adv.">
        <title>The American lobster genome reveals insights on longevity, neural, and immune adaptations.</title>
        <authorList>
            <person name="Polinski J.M."/>
            <person name="Zimin A.V."/>
            <person name="Clark K.F."/>
            <person name="Kohn A.B."/>
            <person name="Sadowski N."/>
            <person name="Timp W."/>
            <person name="Ptitsyn A."/>
            <person name="Khanna P."/>
            <person name="Romanova D.Y."/>
            <person name="Williams P."/>
            <person name="Greenwood S.J."/>
            <person name="Moroz L.L."/>
            <person name="Walt D.R."/>
            <person name="Bodnar A.G."/>
        </authorList>
    </citation>
    <scope>NUCLEOTIDE SEQUENCE</scope>
    <source>
        <strain evidence="2">GMGI-L3</strain>
    </source>
</reference>
<comment type="caution">
    <text evidence="2">The sequence shown here is derived from an EMBL/GenBank/DDBJ whole genome shotgun (WGS) entry which is preliminary data.</text>
</comment>
<sequence>MEIEMLDWILEHAMKHGYDDLFFNMMTSLKSETMCEFEEIQCVLIAIFLLNNLKVVDDGEERMKIVLVDWEAVKENLTYQDDNFKDYYTKNVRDIHAAIDASSQEDVDRHMDRLLREQLRNLMVALKTPTVSSYLEKINGGEVVVEIAIQNTPEYNMLLHAFEEQLSEASLSKLTQRLLNMRKSRVEKQAGNLKEPQTSKNTGTGAKENISRNKELCVSKGSPSDSCVSFTDKDPPVNVEAADKDPPVNVETSPDKDTPVDVEASPDKDPPVDVEASPDKDPPVNVEASPDKDTPVDVEASPDKDPPVDVEASPDKDPPVDVEASPDKDTPVNVEASPDKDTPVDVEASPDKDTPVDVEA</sequence>
<organism evidence="2 3">
    <name type="scientific">Homarus americanus</name>
    <name type="common">American lobster</name>
    <dbReference type="NCBI Taxonomy" id="6706"/>
    <lineage>
        <taxon>Eukaryota</taxon>
        <taxon>Metazoa</taxon>
        <taxon>Ecdysozoa</taxon>
        <taxon>Arthropoda</taxon>
        <taxon>Crustacea</taxon>
        <taxon>Multicrustacea</taxon>
        <taxon>Malacostraca</taxon>
        <taxon>Eumalacostraca</taxon>
        <taxon>Eucarida</taxon>
        <taxon>Decapoda</taxon>
        <taxon>Pleocyemata</taxon>
        <taxon>Astacidea</taxon>
        <taxon>Nephropoidea</taxon>
        <taxon>Nephropidae</taxon>
        <taxon>Homarus</taxon>
    </lineage>
</organism>
<evidence type="ECO:0000256" key="1">
    <source>
        <dbReference type="SAM" id="MobiDB-lite"/>
    </source>
</evidence>
<feature type="non-terminal residue" evidence="2">
    <location>
        <position position="360"/>
    </location>
</feature>
<gene>
    <name evidence="2" type="primary">SWP2-L</name>
    <name evidence="2" type="ORF">Hamer_G017095</name>
</gene>
<feature type="compositionally biased region" description="Basic and acidic residues" evidence="1">
    <location>
        <begin position="231"/>
        <end position="246"/>
    </location>
</feature>
<dbReference type="AlphaFoldDB" id="A0A8J5K465"/>
<feature type="region of interest" description="Disordered" evidence="1">
    <location>
        <begin position="185"/>
        <end position="360"/>
    </location>
</feature>
<evidence type="ECO:0000313" key="2">
    <source>
        <dbReference type="EMBL" id="KAG7167189.1"/>
    </source>
</evidence>
<keyword evidence="3" id="KW-1185">Reference proteome</keyword>
<name>A0A8J5K465_HOMAM</name>
<feature type="compositionally biased region" description="Basic and acidic residues" evidence="1">
    <location>
        <begin position="337"/>
        <end position="360"/>
    </location>
</feature>
<protein>
    <submittedName>
        <fullName evidence="2">Spore wall protein 2-like</fullName>
    </submittedName>
</protein>